<proteinExistence type="predicted"/>
<protein>
    <submittedName>
        <fullName evidence="1">Uncharacterized protein</fullName>
    </submittedName>
</protein>
<dbReference type="AlphaFoldDB" id="A0A1C3H3V6"/>
<accession>A0A1C3H3V6</accession>
<evidence type="ECO:0000313" key="2">
    <source>
        <dbReference type="Proteomes" id="UP000190837"/>
    </source>
</evidence>
<dbReference type="Proteomes" id="UP000190837">
    <property type="component" value="Unassembled WGS sequence"/>
</dbReference>
<organism evidence="1 2">
    <name type="scientific">Cardiobacterium hominis</name>
    <dbReference type="NCBI Taxonomy" id="2718"/>
    <lineage>
        <taxon>Bacteria</taxon>
        <taxon>Pseudomonadati</taxon>
        <taxon>Pseudomonadota</taxon>
        <taxon>Gammaproteobacteria</taxon>
        <taxon>Cardiobacteriales</taxon>
        <taxon>Cardiobacteriaceae</taxon>
        <taxon>Cardiobacterium</taxon>
    </lineage>
</organism>
<gene>
    <name evidence="1" type="ORF">CHUV0807_1085</name>
</gene>
<name>A0A1C3H3V6_9GAMM</name>
<dbReference type="EMBL" id="FKLO01000041">
    <property type="protein sequence ID" value="SAM63109.1"/>
    <property type="molecule type" value="Genomic_DNA"/>
</dbReference>
<sequence>MRQAASHVRRYCRGCQCKAQAGNICLVAHAGEDCETVMPTVLRHTGREMRLVSGECVQDDGWALGRSKIRLLSAESRQTE</sequence>
<reference evidence="2" key="1">
    <citation type="submission" date="2016-04" db="EMBL/GenBank/DDBJ databases">
        <authorList>
            <person name="Tagini F."/>
        </authorList>
    </citation>
    <scope>NUCLEOTIDE SEQUENCE [LARGE SCALE GENOMIC DNA]</scope>
    <source>
        <strain evidence="2">CHUV0807</strain>
    </source>
</reference>
<evidence type="ECO:0000313" key="1">
    <source>
        <dbReference type="EMBL" id="SAM63109.1"/>
    </source>
</evidence>